<sequence>MVQVRQLENEQKVKLEIQLLGGVVFIQGDLQVTKLDRVECQLVDPRFLES</sequence>
<organism evidence="1 2">
    <name type="scientific">Dorcoceras hygrometricum</name>
    <dbReference type="NCBI Taxonomy" id="472368"/>
    <lineage>
        <taxon>Eukaryota</taxon>
        <taxon>Viridiplantae</taxon>
        <taxon>Streptophyta</taxon>
        <taxon>Embryophyta</taxon>
        <taxon>Tracheophyta</taxon>
        <taxon>Spermatophyta</taxon>
        <taxon>Magnoliopsida</taxon>
        <taxon>eudicotyledons</taxon>
        <taxon>Gunneridae</taxon>
        <taxon>Pentapetalae</taxon>
        <taxon>asterids</taxon>
        <taxon>lamiids</taxon>
        <taxon>Lamiales</taxon>
        <taxon>Gesneriaceae</taxon>
        <taxon>Didymocarpoideae</taxon>
        <taxon>Trichosporeae</taxon>
        <taxon>Loxocarpinae</taxon>
        <taxon>Dorcoceras</taxon>
    </lineage>
</organism>
<evidence type="ECO:0000313" key="2">
    <source>
        <dbReference type="Proteomes" id="UP000250235"/>
    </source>
</evidence>
<evidence type="ECO:0000313" key="1">
    <source>
        <dbReference type="EMBL" id="KZV44296.1"/>
    </source>
</evidence>
<dbReference type="Proteomes" id="UP000250235">
    <property type="component" value="Unassembled WGS sequence"/>
</dbReference>
<reference evidence="1 2" key="1">
    <citation type="journal article" date="2015" name="Proc. Natl. Acad. Sci. U.S.A.">
        <title>The resurrection genome of Boea hygrometrica: A blueprint for survival of dehydration.</title>
        <authorList>
            <person name="Xiao L."/>
            <person name="Yang G."/>
            <person name="Zhang L."/>
            <person name="Yang X."/>
            <person name="Zhao S."/>
            <person name="Ji Z."/>
            <person name="Zhou Q."/>
            <person name="Hu M."/>
            <person name="Wang Y."/>
            <person name="Chen M."/>
            <person name="Xu Y."/>
            <person name="Jin H."/>
            <person name="Xiao X."/>
            <person name="Hu G."/>
            <person name="Bao F."/>
            <person name="Hu Y."/>
            <person name="Wan P."/>
            <person name="Li L."/>
            <person name="Deng X."/>
            <person name="Kuang T."/>
            <person name="Xiang C."/>
            <person name="Zhu J.K."/>
            <person name="Oliver M.J."/>
            <person name="He Y."/>
        </authorList>
    </citation>
    <scope>NUCLEOTIDE SEQUENCE [LARGE SCALE GENOMIC DNA]</scope>
    <source>
        <strain evidence="2">cv. XS01</strain>
    </source>
</reference>
<protein>
    <submittedName>
        <fullName evidence="1">Uncharacterized protein</fullName>
    </submittedName>
</protein>
<dbReference type="AlphaFoldDB" id="A0A2Z7CHR1"/>
<accession>A0A2Z7CHR1</accession>
<proteinExistence type="predicted"/>
<gene>
    <name evidence="1" type="ORF">F511_17619</name>
</gene>
<name>A0A2Z7CHR1_9LAMI</name>
<keyword evidence="2" id="KW-1185">Reference proteome</keyword>
<dbReference type="EMBL" id="KQ997081">
    <property type="protein sequence ID" value="KZV44296.1"/>
    <property type="molecule type" value="Genomic_DNA"/>
</dbReference>